<keyword evidence="3" id="KW-1185">Reference proteome</keyword>
<evidence type="ECO:0000313" key="2">
    <source>
        <dbReference type="EMBL" id="GGY03036.1"/>
    </source>
</evidence>
<comment type="caution">
    <text evidence="2">The sequence shown here is derived from an EMBL/GenBank/DDBJ whole genome shotgun (WGS) entry which is preliminary data.</text>
</comment>
<feature type="transmembrane region" description="Helical" evidence="1">
    <location>
        <begin position="365"/>
        <end position="383"/>
    </location>
</feature>
<accession>A0A918NXH2</accession>
<keyword evidence="1" id="KW-0812">Transmembrane</keyword>
<keyword evidence="1" id="KW-1133">Transmembrane helix</keyword>
<feature type="transmembrane region" description="Helical" evidence="1">
    <location>
        <begin position="334"/>
        <end position="353"/>
    </location>
</feature>
<reference evidence="2" key="2">
    <citation type="submission" date="2020-09" db="EMBL/GenBank/DDBJ databases">
        <authorList>
            <person name="Sun Q."/>
            <person name="Kim S."/>
        </authorList>
    </citation>
    <scope>NUCLEOTIDE SEQUENCE</scope>
    <source>
        <strain evidence="2">KCTC 32182</strain>
    </source>
</reference>
<name>A0A918NXH2_9NEIS</name>
<keyword evidence="1" id="KW-0472">Membrane</keyword>
<feature type="transmembrane region" description="Helical" evidence="1">
    <location>
        <begin position="83"/>
        <end position="101"/>
    </location>
</feature>
<feature type="transmembrane region" description="Helical" evidence="1">
    <location>
        <begin position="20"/>
        <end position="40"/>
    </location>
</feature>
<dbReference type="Proteomes" id="UP000645257">
    <property type="component" value="Unassembled WGS sequence"/>
</dbReference>
<proteinExistence type="predicted"/>
<dbReference type="EMBL" id="BMYX01000001">
    <property type="protein sequence ID" value="GGY03036.1"/>
    <property type="molecule type" value="Genomic_DNA"/>
</dbReference>
<feature type="transmembrane region" description="Helical" evidence="1">
    <location>
        <begin position="228"/>
        <end position="254"/>
    </location>
</feature>
<feature type="transmembrane region" description="Helical" evidence="1">
    <location>
        <begin position="52"/>
        <end position="71"/>
    </location>
</feature>
<organism evidence="2 3">
    <name type="scientific">Paludibacterium paludis</name>
    <dbReference type="NCBI Taxonomy" id="1225769"/>
    <lineage>
        <taxon>Bacteria</taxon>
        <taxon>Pseudomonadati</taxon>
        <taxon>Pseudomonadota</taxon>
        <taxon>Betaproteobacteria</taxon>
        <taxon>Neisseriales</taxon>
        <taxon>Chromobacteriaceae</taxon>
        <taxon>Paludibacterium</taxon>
    </lineage>
</organism>
<feature type="transmembrane region" description="Helical" evidence="1">
    <location>
        <begin position="266"/>
        <end position="285"/>
    </location>
</feature>
<feature type="transmembrane region" description="Helical" evidence="1">
    <location>
        <begin position="113"/>
        <end position="137"/>
    </location>
</feature>
<sequence length="605" mass="66150">MMELKSVPVDPPGGRDRPRAVAMVRLAIGLVQGAALFALYRLSEMERWPATAPLLFVPMLMAGLFLPLILTASQGVLSLSGQVTWLSASAVLLVAVSQYRIWSLGLPANADSYLRPALFLVLVLLPLVFVSLSLVLAAGREKRRIASYHGYFAISWKLAVQSLFAVFFVGSMWLVLHLGGVLFRLLNLPWLLDTLRSAWFAIPVSTMALSLAWHLTDTRFGIVSGIRQLALLLLSWLLPVAVLLIGGFLLAIAFTGLAPLWETRHGAVIVLGAAGALVVLINVVYQDGCYLAGLPRPLLWAMRIASTMLMPLTTIAMYALALRVADYGWTPGRVIAAQLCALMLVYAAGYLWSLPEASRLGRVNLFAAGVFLTLSLAALTPFADPVRLSVVNQVERLAARKVPADRFDFAFLRSDGGRFGLEALRRLASQREGPESETIRRGAKRALEFAPATNDGPAEATMPDLRANLRMLNDGMALPPGLLRENWRDRRHFPWLLPACLTRAGQTCDAVFVTLPARPLAQIALFAQARPPVLLAEKPDGGWTVAGTLPVPPTCLAWLKQALLSGRFTRLDPSFKDFFIDGQRLPLDRPLPELSFSCMVRPVKP</sequence>
<dbReference type="AlphaFoldDB" id="A0A918NXH2"/>
<reference evidence="2" key="1">
    <citation type="journal article" date="2014" name="Int. J. Syst. Evol. Microbiol.">
        <title>Complete genome sequence of Corynebacterium casei LMG S-19264T (=DSM 44701T), isolated from a smear-ripened cheese.</title>
        <authorList>
            <consortium name="US DOE Joint Genome Institute (JGI-PGF)"/>
            <person name="Walter F."/>
            <person name="Albersmeier A."/>
            <person name="Kalinowski J."/>
            <person name="Ruckert C."/>
        </authorList>
    </citation>
    <scope>NUCLEOTIDE SEQUENCE</scope>
    <source>
        <strain evidence="2">KCTC 32182</strain>
    </source>
</reference>
<protein>
    <submittedName>
        <fullName evidence="2">DUF4153 domain-containing protein</fullName>
    </submittedName>
</protein>
<evidence type="ECO:0000256" key="1">
    <source>
        <dbReference type="SAM" id="Phobius"/>
    </source>
</evidence>
<evidence type="ECO:0000313" key="3">
    <source>
        <dbReference type="Proteomes" id="UP000645257"/>
    </source>
</evidence>
<dbReference type="RefSeq" id="WP_189530124.1">
    <property type="nucleotide sequence ID" value="NZ_BMYX01000001.1"/>
</dbReference>
<gene>
    <name evidence="2" type="ORF">GCM10011289_01540</name>
</gene>
<feature type="transmembrane region" description="Helical" evidence="1">
    <location>
        <begin position="198"/>
        <end position="216"/>
    </location>
</feature>
<feature type="transmembrane region" description="Helical" evidence="1">
    <location>
        <begin position="158"/>
        <end position="186"/>
    </location>
</feature>
<feature type="transmembrane region" description="Helical" evidence="1">
    <location>
        <begin position="297"/>
        <end position="322"/>
    </location>
</feature>